<name>A0ABU4ZUN5_9HYPH</name>
<gene>
    <name evidence="1" type="ORF">RFM68_32210</name>
</gene>
<dbReference type="RefSeq" id="WP_320236988.1">
    <property type="nucleotide sequence ID" value="NZ_JAVIJF010000037.1"/>
</dbReference>
<sequence>MSEEIVNNRGQLIELTADIVSAYVSKNPVPVASLSDLIASVNSSLANVGQSGRT</sequence>
<reference evidence="1 2" key="1">
    <citation type="submission" date="2023-08" db="EMBL/GenBank/DDBJ databases">
        <title>Implementing the SeqCode for naming new Mesorhizobium species isolated from Vachellia karroo root nodules.</title>
        <authorList>
            <person name="Van Lill M."/>
        </authorList>
    </citation>
    <scope>NUCLEOTIDE SEQUENCE [LARGE SCALE GENOMIC DNA]</scope>
    <source>
        <strain evidence="1 2">MSK 1335</strain>
    </source>
</reference>
<comment type="caution">
    <text evidence="1">The sequence shown here is derived from an EMBL/GenBank/DDBJ whole genome shotgun (WGS) entry which is preliminary data.</text>
</comment>
<proteinExistence type="predicted"/>
<keyword evidence="2" id="KW-1185">Reference proteome</keyword>
<dbReference type="Proteomes" id="UP001276840">
    <property type="component" value="Unassembled WGS sequence"/>
</dbReference>
<evidence type="ECO:0000313" key="1">
    <source>
        <dbReference type="EMBL" id="MDX8529126.1"/>
    </source>
</evidence>
<organism evidence="1 2">
    <name type="scientific">Mesorhizobium montanum</name>
    <dbReference type="NCBI Taxonomy" id="3072323"/>
    <lineage>
        <taxon>Bacteria</taxon>
        <taxon>Pseudomonadati</taxon>
        <taxon>Pseudomonadota</taxon>
        <taxon>Alphaproteobacteria</taxon>
        <taxon>Hyphomicrobiales</taxon>
        <taxon>Phyllobacteriaceae</taxon>
        <taxon>Mesorhizobium</taxon>
    </lineage>
</organism>
<protein>
    <submittedName>
        <fullName evidence="1">MucR family transcriptional regulator</fullName>
    </submittedName>
</protein>
<dbReference type="Pfam" id="PF05443">
    <property type="entry name" value="ROS_MUCR"/>
    <property type="match status" value="1"/>
</dbReference>
<dbReference type="InterPro" id="IPR008807">
    <property type="entry name" value="ROS_MUCR"/>
</dbReference>
<accession>A0ABU4ZUN5</accession>
<evidence type="ECO:0000313" key="2">
    <source>
        <dbReference type="Proteomes" id="UP001276840"/>
    </source>
</evidence>
<dbReference type="EMBL" id="JAVIJF010000037">
    <property type="protein sequence ID" value="MDX8529126.1"/>
    <property type="molecule type" value="Genomic_DNA"/>
</dbReference>